<keyword evidence="7" id="KW-1185">Reference proteome</keyword>
<dbReference type="Proteomes" id="UP001626549">
    <property type="component" value="Chromosome"/>
</dbReference>
<evidence type="ECO:0000256" key="3">
    <source>
        <dbReference type="ARBA" id="ARBA00022989"/>
    </source>
</evidence>
<comment type="subcellular location">
    <subcellularLocation>
        <location evidence="1">Membrane</location>
        <topology evidence="1">Single-pass membrane protein</topology>
    </subcellularLocation>
</comment>
<evidence type="ECO:0000256" key="1">
    <source>
        <dbReference type="ARBA" id="ARBA00004167"/>
    </source>
</evidence>
<gene>
    <name evidence="6" type="ORF">R0137_10450</name>
</gene>
<feature type="domain" description="Translocation and assembly module TamB C-terminal" evidence="5">
    <location>
        <begin position="781"/>
        <end position="1082"/>
    </location>
</feature>
<dbReference type="InterPro" id="IPR007452">
    <property type="entry name" value="TamB_C"/>
</dbReference>
<dbReference type="PANTHER" id="PTHR36985">
    <property type="entry name" value="TRANSLOCATION AND ASSEMBLY MODULE SUBUNIT TAMB"/>
    <property type="match status" value="1"/>
</dbReference>
<proteinExistence type="predicted"/>
<reference evidence="6 7" key="1">
    <citation type="submission" date="2023-10" db="EMBL/GenBank/DDBJ databases">
        <title>Two novel species belonging to the OM43/NOR5 clade.</title>
        <authorList>
            <person name="Park M."/>
        </authorList>
    </citation>
    <scope>NUCLEOTIDE SEQUENCE [LARGE SCALE GENOMIC DNA]</scope>
    <source>
        <strain evidence="6 7">IMCC45268</strain>
    </source>
</reference>
<dbReference type="Pfam" id="PF04357">
    <property type="entry name" value="TamB"/>
    <property type="match status" value="1"/>
</dbReference>
<keyword evidence="3" id="KW-1133">Transmembrane helix</keyword>
<dbReference type="RefSeq" id="WP_407326376.1">
    <property type="nucleotide sequence ID" value="NZ_CP136865.1"/>
</dbReference>
<evidence type="ECO:0000259" key="5">
    <source>
        <dbReference type="Pfam" id="PF04357"/>
    </source>
</evidence>
<organism evidence="6 7">
    <name type="scientific">Congregibacter brevis</name>
    <dbReference type="NCBI Taxonomy" id="3081201"/>
    <lineage>
        <taxon>Bacteria</taxon>
        <taxon>Pseudomonadati</taxon>
        <taxon>Pseudomonadota</taxon>
        <taxon>Gammaproteobacteria</taxon>
        <taxon>Cellvibrionales</taxon>
        <taxon>Halieaceae</taxon>
        <taxon>Congregibacter</taxon>
    </lineage>
</organism>
<evidence type="ECO:0000313" key="6">
    <source>
        <dbReference type="EMBL" id="WOJ95672.1"/>
    </source>
</evidence>
<protein>
    <submittedName>
        <fullName evidence="6">Translocation/assembly module TamB domain-containing protein</fullName>
    </submittedName>
</protein>
<accession>A0ABZ0I9E9</accession>
<sequence length="1084" mass="115821">MRRRLLRYLAMGLLLLTPLLPVWLLGSSTGLRWMLGQLETRLPVQVQNPAGSLWAGVSFGSLRYSDEAVSIKLENAYLRVNWACALRSIVCIREAEVETLSVDLGSPANDDSPPLTAPLPWLPVSLDIETLSVDELLLSSAGRRSENGDDEESGFAERFTDLKLSGELGRQRALVTQLSGVHRLLDWNGGGFLSIYGAWELVLNLVVDTAEISSWPAGLGDSYSLDLSGNLSSLAGVGRASDNSTVLSVDIDRLPSESVAVVGSLDGLLNLAPQLASYPAIAMSGPLAFELQVTDAQNLDVLFRQQISGFADAPQWLSVDLQQVAEVWELREGVLGNAAQPLLHVSGPLGSLTSLTPELQLVVDHLAVPLELGQPETLVSGAVELTFAVADFLGSYSLATEGLDVEQGDVQWSLEGNVRASEVPMLPTGELAGSREALAFSYRRSDLVGAPAILELPEGLPGGELTVSALKARITPGDTTELDLRAEGDLRGDLNLLMEKTAAGVDFRLEPFVVYLRDEAIHSKELVQGNWNADAAAINLEAFCLQWRINTACADGASLGQSGMLGLAVQINEELQGAVSQKPFSLQAKGAGTVTVAWLDGELEDAAFDVDFDVLSIDPYLHEGTANPIQWEHARAAGEIKGNNKSLTMNLRSSRVGGLYFDVNESGESLAGALKTDGLDLAALDDLLPEWTLRSGNIEADLTVEGSRESPQVFGQVVLDDAAARHPDIDTVLSEVRLNINAVGEGFTVDAQGKLGGAPLSLTGVCCDEDALVADLEGARNAFRLASMGVEATVSPDLSLLLTRDSVTIDGQVTVHKGVLEHSGPADEAVALSSDFHRLDLPQSPPRRFDVVLDLRALIEPGFTLRSKEIEATLAGDLSVNLQPDTPPSLYGDLQVLGGELRAYGQVLRLTEGSVGFVGDPVNPALNLSAERRIRAEDLRVGFHVRGSLEEPVFEIFSDPVRSERDTLSYLLRGRGPDAGASVDGTAMALSLGASAINQSGALESLNSIPGLSGVALGAEGSDDDMAATISAYVGERLYLSYGVGIYEPVNALTARLYLRSRLWLEVVSRLESSFDLYYRFDID</sequence>
<evidence type="ECO:0000313" key="7">
    <source>
        <dbReference type="Proteomes" id="UP001626549"/>
    </source>
</evidence>
<keyword evidence="2" id="KW-0812">Transmembrane</keyword>
<name>A0ABZ0I9E9_9GAMM</name>
<evidence type="ECO:0000256" key="2">
    <source>
        <dbReference type="ARBA" id="ARBA00022692"/>
    </source>
</evidence>
<keyword evidence="4" id="KW-0472">Membrane</keyword>
<evidence type="ECO:0000256" key="4">
    <source>
        <dbReference type="ARBA" id="ARBA00023136"/>
    </source>
</evidence>
<dbReference type="PANTHER" id="PTHR36985:SF1">
    <property type="entry name" value="TRANSLOCATION AND ASSEMBLY MODULE SUBUNIT TAMB"/>
    <property type="match status" value="1"/>
</dbReference>
<dbReference type="EMBL" id="CP136865">
    <property type="protein sequence ID" value="WOJ95672.1"/>
    <property type="molecule type" value="Genomic_DNA"/>
</dbReference>